<comment type="miscellaneous">
    <text evidence="11">In the RecBCD complex, RecB has a slow 3'-5' helicase, an exonuclease activity and loads RecA onto ssDNA, RecD has a fast 5'-3' helicase activity, while RecC stimulates the ATPase and processivity of the RecB helicase and contributes to recognition of the Chi site.</text>
</comment>
<dbReference type="RefSeq" id="WP_386822582.1">
    <property type="nucleotide sequence ID" value="NZ_JBHTIF010000001.1"/>
</dbReference>
<dbReference type="Pfam" id="PF21185">
    <property type="entry name" value="RecD_N"/>
    <property type="match status" value="1"/>
</dbReference>
<evidence type="ECO:0000256" key="6">
    <source>
        <dbReference type="ARBA" id="ARBA00022839"/>
    </source>
</evidence>
<dbReference type="SUPFAM" id="SSF52540">
    <property type="entry name" value="P-loop containing nucleoside triphosphate hydrolases"/>
    <property type="match status" value="1"/>
</dbReference>
<dbReference type="Gene3D" id="3.40.50.300">
    <property type="entry name" value="P-loop containing nucleotide triphosphate hydrolases"/>
    <property type="match status" value="3"/>
</dbReference>
<dbReference type="NCBIfam" id="TIGR01447">
    <property type="entry name" value="recD"/>
    <property type="match status" value="1"/>
</dbReference>
<dbReference type="InterPro" id="IPR050534">
    <property type="entry name" value="Coronavir_polyprotein_1ab"/>
</dbReference>
<comment type="similarity">
    <text evidence="11">Belongs to the RecD family.</text>
</comment>
<keyword evidence="9 11" id="KW-0234">DNA repair</keyword>
<name>A0ABW2Y9U6_9GAMM</name>
<keyword evidence="4 11" id="KW-0378">Hydrolase</keyword>
<comment type="function">
    <text evidence="11">A helicase/nuclease that prepares dsDNA breaks (DSB) for recombinational DNA repair. Binds to DSBs and unwinds DNA via a highly rapid and processive ATP-dependent bidirectional helicase activity. Unwinds dsDNA until it encounters a Chi (crossover hotspot instigator) sequence from the 3' direction. Cuts ssDNA a few nucleotides 3' to the Chi site. The properties and activities of the enzyme are changed at Chi. The Chi-altered holoenzyme produces a long 3'-ssDNA overhang and facilitates RecA-binding to the ssDNA for homologous DNA recombination and repair. Holoenzyme degrades any linearized DNA that is unable to undergo homologous recombination. In the holoenzyme this subunit has ssDNA-dependent ATPase and 5'-3' helicase activity. When added to pre-assembled RecBC greatly stimulates nuclease activity and augments holoenzyme processivity. Negatively regulates the RecA-loading ability of RecBCD.</text>
</comment>
<keyword evidence="5 11" id="KW-0347">Helicase</keyword>
<organism evidence="13 14">
    <name type="scientific">Lysobacter brunescens</name>
    <dbReference type="NCBI Taxonomy" id="262323"/>
    <lineage>
        <taxon>Bacteria</taxon>
        <taxon>Pseudomonadati</taxon>
        <taxon>Pseudomonadota</taxon>
        <taxon>Gammaproteobacteria</taxon>
        <taxon>Lysobacterales</taxon>
        <taxon>Lysobacteraceae</taxon>
        <taxon>Lysobacter</taxon>
    </lineage>
</organism>
<evidence type="ECO:0000256" key="2">
    <source>
        <dbReference type="ARBA" id="ARBA00022741"/>
    </source>
</evidence>
<evidence type="ECO:0000256" key="9">
    <source>
        <dbReference type="ARBA" id="ARBA00023204"/>
    </source>
</evidence>
<keyword evidence="8 11" id="KW-0238">DNA-binding</keyword>
<sequence length="639" mass="68090">MNDRIREAHGDAERVHADAARALHRLQADGALRQVDADFAALLRDRLRASPAVALAGALAMRAVAAGHSSVALGDMHRLLDALGTSAQLPDLDEWRAVLQADACVSTDDAGHAGTLLDFSRDRIALRRYARYEQALADRLAARAAQRQEATADPPALRALLSRLFGRAAGDHAPPMLDRQALAVAMALRRRLLLVTGGPGTGKTTTVARLLVAVIEAARLRGAPPPRIALAAPTGEEAARLREAIAAVLRADLAAGRIDADTAAAVPTQARTLHRLLGWQPGRVAFRHHAGHPLREDLVVVDEASMVDLPLMAKLVEAVPASATLVLIGDPDQLPAVEAGDVLGGLCAASGDGLSLPADDAAFATALLGTDVSPAQADTGPLAGARVHLLHGWRQAGAAPLQALAGALQRGDRDAVLDVFAHGDEAVLSRRHGDGAALAEALRREALPAFAAVRDADDPGQALALAARCRILAALRRGPFGAEHWNAWCAAELGERTPYFHGRLLMIAANSERHGLYNGDLGVVWRDRHGDLAAWFETPQGLRAWRPAQLPVHASAYATTVHKAQGSEFDRVLLVLPDSDARVLSRELLYTALTRARRSVWIWGATETFERALERRTWRESGLEARLRRISASGECAVP</sequence>
<keyword evidence="6 11" id="KW-0269">Exonuclease</keyword>
<comment type="subunit">
    <text evidence="11">Heterotrimer of RecB, RecC and RecD. All subunits contribute to DNA-binding.</text>
</comment>
<evidence type="ECO:0000256" key="10">
    <source>
        <dbReference type="ARBA" id="ARBA00023235"/>
    </source>
</evidence>
<dbReference type="InterPro" id="IPR006344">
    <property type="entry name" value="RecD"/>
</dbReference>
<evidence type="ECO:0000256" key="11">
    <source>
        <dbReference type="HAMAP-Rule" id="MF_01487"/>
    </source>
</evidence>
<evidence type="ECO:0000259" key="12">
    <source>
        <dbReference type="SMART" id="SM00382"/>
    </source>
</evidence>
<comment type="caution">
    <text evidence="13">The sequence shown here is derived from an EMBL/GenBank/DDBJ whole genome shotgun (WGS) entry which is preliminary data.</text>
</comment>
<evidence type="ECO:0000256" key="3">
    <source>
        <dbReference type="ARBA" id="ARBA00022763"/>
    </source>
</evidence>
<gene>
    <name evidence="11 13" type="primary">recD</name>
    <name evidence="13" type="ORF">ACFQ0E_05000</name>
</gene>
<keyword evidence="1 11" id="KW-0540">Nuclease</keyword>
<keyword evidence="7 11" id="KW-0067">ATP-binding</keyword>
<accession>A0ABW2Y9U6</accession>
<dbReference type="InterPro" id="IPR027785">
    <property type="entry name" value="UvrD-like_helicase_C"/>
</dbReference>
<dbReference type="GO" id="GO:0008854">
    <property type="term" value="F:exodeoxyribonuclease V activity"/>
    <property type="evidence" value="ECO:0007669"/>
    <property type="project" value="UniProtKB-EC"/>
</dbReference>
<feature type="binding site" evidence="11">
    <location>
        <begin position="197"/>
        <end position="204"/>
    </location>
    <ligand>
        <name>ATP</name>
        <dbReference type="ChEBI" id="CHEBI:30616"/>
    </ligand>
</feature>
<evidence type="ECO:0000256" key="8">
    <source>
        <dbReference type="ARBA" id="ARBA00023125"/>
    </source>
</evidence>
<evidence type="ECO:0000313" key="14">
    <source>
        <dbReference type="Proteomes" id="UP001597110"/>
    </source>
</evidence>
<comment type="catalytic activity">
    <reaction evidence="11">
        <text>ATP + H2O = ADP + phosphate + H(+)</text>
        <dbReference type="Rhea" id="RHEA:13065"/>
        <dbReference type="ChEBI" id="CHEBI:15377"/>
        <dbReference type="ChEBI" id="CHEBI:15378"/>
        <dbReference type="ChEBI" id="CHEBI:30616"/>
        <dbReference type="ChEBI" id="CHEBI:43474"/>
        <dbReference type="ChEBI" id="CHEBI:456216"/>
        <dbReference type="EC" id="5.6.2.3"/>
    </reaction>
</comment>
<evidence type="ECO:0000256" key="5">
    <source>
        <dbReference type="ARBA" id="ARBA00022806"/>
    </source>
</evidence>
<dbReference type="PANTHER" id="PTHR43788:SF6">
    <property type="entry name" value="DNA HELICASE B"/>
    <property type="match status" value="1"/>
</dbReference>
<keyword evidence="3 11" id="KW-0227">DNA damage</keyword>
<keyword evidence="10 11" id="KW-0413">Isomerase</keyword>
<protein>
    <recommendedName>
        <fullName evidence="11">RecBCD enzyme subunit RecD</fullName>
        <ecNumber evidence="11">5.6.2.3</ecNumber>
    </recommendedName>
    <alternativeName>
        <fullName evidence="11">DNA 5'-3' helicase subunit RecD</fullName>
    </alternativeName>
    <alternativeName>
        <fullName evidence="11">Exonuclease V subunit RecD</fullName>
        <shortName evidence="11">ExoV subunit RecD</shortName>
    </alternativeName>
    <alternativeName>
        <fullName evidence="11">Helicase/nuclease RecBCD subunit RecD</fullName>
    </alternativeName>
</protein>
<dbReference type="EMBL" id="JBHTIF010000001">
    <property type="protein sequence ID" value="MFD0724955.1"/>
    <property type="molecule type" value="Genomic_DNA"/>
</dbReference>
<dbReference type="PANTHER" id="PTHR43788">
    <property type="entry name" value="DNA2/NAM7 HELICASE FAMILY MEMBER"/>
    <property type="match status" value="1"/>
</dbReference>
<dbReference type="EC" id="5.6.2.3" evidence="11"/>
<dbReference type="InterPro" id="IPR049550">
    <property type="entry name" value="RecD_N"/>
</dbReference>
<evidence type="ECO:0000313" key="13">
    <source>
        <dbReference type="EMBL" id="MFD0724955.1"/>
    </source>
</evidence>
<dbReference type="SMART" id="SM00382">
    <property type="entry name" value="AAA"/>
    <property type="match status" value="1"/>
</dbReference>
<proteinExistence type="inferred from homology"/>
<dbReference type="CDD" id="cd17933">
    <property type="entry name" value="DEXSc_RecD-like"/>
    <property type="match status" value="1"/>
</dbReference>
<dbReference type="Gene3D" id="1.10.10.1020">
    <property type="entry name" value="RecBCD complex, subunit RecD, N-terminal domain"/>
    <property type="match status" value="1"/>
</dbReference>
<dbReference type="Pfam" id="PF13538">
    <property type="entry name" value="UvrD_C_2"/>
    <property type="match status" value="1"/>
</dbReference>
<evidence type="ECO:0000256" key="4">
    <source>
        <dbReference type="ARBA" id="ARBA00022801"/>
    </source>
</evidence>
<dbReference type="InterPro" id="IPR003593">
    <property type="entry name" value="AAA+_ATPase"/>
</dbReference>
<reference evidence="14" key="1">
    <citation type="journal article" date="2019" name="Int. J. Syst. Evol. Microbiol.">
        <title>The Global Catalogue of Microorganisms (GCM) 10K type strain sequencing project: providing services to taxonomists for standard genome sequencing and annotation.</title>
        <authorList>
            <consortium name="The Broad Institute Genomics Platform"/>
            <consortium name="The Broad Institute Genome Sequencing Center for Infectious Disease"/>
            <person name="Wu L."/>
            <person name="Ma J."/>
        </authorList>
    </citation>
    <scope>NUCLEOTIDE SEQUENCE [LARGE SCALE GENOMIC DNA]</scope>
    <source>
        <strain evidence="14">CCUG 55585</strain>
    </source>
</reference>
<keyword evidence="2 11" id="KW-0547">Nucleotide-binding</keyword>
<dbReference type="InterPro" id="IPR027417">
    <property type="entry name" value="P-loop_NTPase"/>
</dbReference>
<evidence type="ECO:0000256" key="1">
    <source>
        <dbReference type="ARBA" id="ARBA00022722"/>
    </source>
</evidence>
<dbReference type="CDD" id="cd18809">
    <property type="entry name" value="SF1_C_RecD"/>
    <property type="match status" value="1"/>
</dbReference>
<keyword evidence="14" id="KW-1185">Reference proteome</keyword>
<dbReference type="HAMAP" id="MF_01487">
    <property type="entry name" value="RecD"/>
    <property type="match status" value="1"/>
</dbReference>
<dbReference type="Proteomes" id="UP001597110">
    <property type="component" value="Unassembled WGS sequence"/>
</dbReference>
<dbReference type="InterPro" id="IPR041851">
    <property type="entry name" value="RecD_N_sf"/>
</dbReference>
<dbReference type="Pfam" id="PF13245">
    <property type="entry name" value="AAA_19"/>
    <property type="match status" value="1"/>
</dbReference>
<feature type="domain" description="AAA+ ATPase" evidence="12">
    <location>
        <begin position="189"/>
        <end position="478"/>
    </location>
</feature>
<evidence type="ECO:0000256" key="7">
    <source>
        <dbReference type="ARBA" id="ARBA00022840"/>
    </source>
</evidence>